<dbReference type="SUPFAM" id="SSF75620">
    <property type="entry name" value="Release factor"/>
    <property type="match status" value="1"/>
</dbReference>
<comment type="caution">
    <text evidence="5">The sequence shown here is derived from an EMBL/GenBank/DDBJ whole genome shotgun (WGS) entry which is preliminary data.</text>
</comment>
<evidence type="ECO:0000256" key="3">
    <source>
        <dbReference type="SAM" id="MobiDB-lite"/>
    </source>
</evidence>
<comment type="similarity">
    <text evidence="1">Belongs to the prokaryotic/mitochondrial release factor family.</text>
</comment>
<dbReference type="PANTHER" id="PTHR43804:SF7">
    <property type="entry name" value="LD18447P"/>
    <property type="match status" value="1"/>
</dbReference>
<feature type="compositionally biased region" description="Basic and acidic residues" evidence="3">
    <location>
        <begin position="1"/>
        <end position="27"/>
    </location>
</feature>
<dbReference type="AlphaFoldDB" id="X1J5D8"/>
<feature type="domain" description="Prokaryotic-type class I peptide chain release factors" evidence="4">
    <location>
        <begin position="18"/>
        <end position="111"/>
    </location>
</feature>
<evidence type="ECO:0000256" key="2">
    <source>
        <dbReference type="ARBA" id="ARBA00022481"/>
    </source>
</evidence>
<name>X1J5D8_9ZZZZ</name>
<dbReference type="InterPro" id="IPR045853">
    <property type="entry name" value="Pep_chain_release_fac_I_sf"/>
</dbReference>
<dbReference type="InterPro" id="IPR050057">
    <property type="entry name" value="Prokaryotic/Mito_RF"/>
</dbReference>
<dbReference type="Pfam" id="PF00472">
    <property type="entry name" value="RF-1"/>
    <property type="match status" value="1"/>
</dbReference>
<dbReference type="Gene3D" id="3.30.160.20">
    <property type="match status" value="1"/>
</dbReference>
<feature type="region of interest" description="Disordered" evidence="3">
    <location>
        <begin position="1"/>
        <end position="41"/>
    </location>
</feature>
<evidence type="ECO:0000313" key="5">
    <source>
        <dbReference type="EMBL" id="GAH73534.1"/>
    </source>
</evidence>
<sequence>MQPDETKPKYATDLKTLKAETEVETRRSGKPGGQRRDKTETAVRLRHIPSGVTAVASDYRSQAKNRELAFQRLQERLERLNKPRKPRIRRGPSAGALARRKEEKIKHSDKKQLRQLPDISE</sequence>
<dbReference type="GO" id="GO:0003747">
    <property type="term" value="F:translation release factor activity"/>
    <property type="evidence" value="ECO:0007669"/>
    <property type="project" value="InterPro"/>
</dbReference>
<dbReference type="InterPro" id="IPR000352">
    <property type="entry name" value="Pep_chain_release_fac_I"/>
</dbReference>
<gene>
    <name evidence="5" type="ORF">S03H2_49584</name>
</gene>
<evidence type="ECO:0000259" key="4">
    <source>
        <dbReference type="Pfam" id="PF00472"/>
    </source>
</evidence>
<protein>
    <recommendedName>
        <fullName evidence="4">Prokaryotic-type class I peptide chain release factors domain-containing protein</fullName>
    </recommendedName>
</protein>
<keyword evidence="2" id="KW-0488">Methylation</keyword>
<evidence type="ECO:0000256" key="1">
    <source>
        <dbReference type="ARBA" id="ARBA00010835"/>
    </source>
</evidence>
<feature type="region of interest" description="Disordered" evidence="3">
    <location>
        <begin position="79"/>
        <end position="121"/>
    </location>
</feature>
<proteinExistence type="inferred from homology"/>
<reference evidence="5" key="1">
    <citation type="journal article" date="2014" name="Front. Microbiol.">
        <title>High frequency of phylogenetically diverse reductive dehalogenase-homologous genes in deep subseafloor sedimentary metagenomes.</title>
        <authorList>
            <person name="Kawai M."/>
            <person name="Futagami T."/>
            <person name="Toyoda A."/>
            <person name="Takaki Y."/>
            <person name="Nishi S."/>
            <person name="Hori S."/>
            <person name="Arai W."/>
            <person name="Tsubouchi T."/>
            <person name="Morono Y."/>
            <person name="Uchiyama I."/>
            <person name="Ito T."/>
            <person name="Fujiyama A."/>
            <person name="Inagaki F."/>
            <person name="Takami H."/>
        </authorList>
    </citation>
    <scope>NUCLEOTIDE SEQUENCE</scope>
    <source>
        <strain evidence="5">Expedition CK06-06</strain>
    </source>
</reference>
<dbReference type="EMBL" id="BARU01031335">
    <property type="protein sequence ID" value="GAH73534.1"/>
    <property type="molecule type" value="Genomic_DNA"/>
</dbReference>
<organism evidence="5">
    <name type="scientific">marine sediment metagenome</name>
    <dbReference type="NCBI Taxonomy" id="412755"/>
    <lineage>
        <taxon>unclassified sequences</taxon>
        <taxon>metagenomes</taxon>
        <taxon>ecological metagenomes</taxon>
    </lineage>
</organism>
<dbReference type="PANTHER" id="PTHR43804">
    <property type="entry name" value="LD18447P"/>
    <property type="match status" value="1"/>
</dbReference>
<feature type="compositionally biased region" description="Basic and acidic residues" evidence="3">
    <location>
        <begin position="99"/>
        <end position="112"/>
    </location>
</feature>
<accession>X1J5D8</accession>